<dbReference type="Gene3D" id="2.30.42.10">
    <property type="match status" value="1"/>
</dbReference>
<feature type="region of interest" description="Disordered" evidence="3">
    <location>
        <begin position="206"/>
        <end position="232"/>
    </location>
</feature>
<dbReference type="PANTHER" id="PTHR23348">
    <property type="entry name" value="PERIAXIN/AHNAK"/>
    <property type="match status" value="1"/>
</dbReference>
<feature type="compositionally biased region" description="Polar residues" evidence="3">
    <location>
        <begin position="1742"/>
        <end position="1760"/>
    </location>
</feature>
<comment type="caution">
    <text evidence="5">The sequence shown here is derived from an EMBL/GenBank/DDBJ whole genome shotgun (WGS) entry which is preliminary data.</text>
</comment>
<feature type="region of interest" description="Disordered" evidence="3">
    <location>
        <begin position="981"/>
        <end position="1008"/>
    </location>
</feature>
<proteinExistence type="predicted"/>
<feature type="region of interest" description="Disordered" evidence="3">
    <location>
        <begin position="817"/>
        <end position="840"/>
    </location>
</feature>
<feature type="compositionally biased region" description="Basic and acidic residues" evidence="3">
    <location>
        <begin position="97"/>
        <end position="111"/>
    </location>
</feature>
<feature type="region of interest" description="Disordered" evidence="3">
    <location>
        <begin position="85"/>
        <end position="111"/>
    </location>
</feature>
<dbReference type="GO" id="GO:0032287">
    <property type="term" value="P:peripheral nervous system myelin maintenance"/>
    <property type="evidence" value="ECO:0007669"/>
    <property type="project" value="TreeGrafter"/>
</dbReference>
<dbReference type="SUPFAM" id="SSF50156">
    <property type="entry name" value="PDZ domain-like"/>
    <property type="match status" value="1"/>
</dbReference>
<dbReference type="OrthoDB" id="8965081at2759"/>
<feature type="compositionally biased region" description="Polar residues" evidence="3">
    <location>
        <begin position="1093"/>
        <end position="1102"/>
    </location>
</feature>
<reference evidence="5 6" key="1">
    <citation type="submission" date="2021-06" db="EMBL/GenBank/DDBJ databases">
        <title>Chromosome-level genome assembly of the red-tail catfish (Hemibagrus wyckioides).</title>
        <authorList>
            <person name="Shao F."/>
        </authorList>
    </citation>
    <scope>NUCLEOTIDE SEQUENCE [LARGE SCALE GENOMIC DNA]</scope>
    <source>
        <strain evidence="5">EC202008001</strain>
        <tissue evidence="5">Blood</tissue>
    </source>
</reference>
<keyword evidence="2" id="KW-0539">Nucleus</keyword>
<feature type="region of interest" description="Disordered" evidence="3">
    <location>
        <begin position="1957"/>
        <end position="1976"/>
    </location>
</feature>
<dbReference type="SMART" id="SM00228">
    <property type="entry name" value="PDZ"/>
    <property type="match status" value="1"/>
</dbReference>
<evidence type="ECO:0000256" key="1">
    <source>
        <dbReference type="ARBA" id="ARBA00004123"/>
    </source>
</evidence>
<dbReference type="InterPro" id="IPR036034">
    <property type="entry name" value="PDZ_sf"/>
</dbReference>
<dbReference type="PANTHER" id="PTHR23348:SF42">
    <property type="entry name" value="PERIAXIN"/>
    <property type="match status" value="1"/>
</dbReference>
<dbReference type="Proteomes" id="UP000824219">
    <property type="component" value="Linkage Group LG04"/>
</dbReference>
<keyword evidence="6" id="KW-1185">Reference proteome</keyword>
<dbReference type="GO" id="GO:0005634">
    <property type="term" value="C:nucleus"/>
    <property type="evidence" value="ECO:0007669"/>
    <property type="project" value="UniProtKB-SubCell"/>
</dbReference>
<feature type="region of interest" description="Disordered" evidence="3">
    <location>
        <begin position="1"/>
        <end position="68"/>
    </location>
</feature>
<sequence>MKFGGTVPEGHTDYDSDREFEDSLSNPPVKDKRQSPPPDRPPSVPQISQHFCISTEDQDSPERVVQKEKLHAELKEVLRRKSSYLKQSHSNIASMDPSKEKSESGQEESHLSELVEMVVETEAEVGASGYSVVGGGTKGIFIKDVLKDSPAAKHLSLQKGDQLLSAKVYFDNVKYEDALKILQCAEPYKVSFSLKRTVVQTDVSGHLSAPNVDHRGPKTKMQKMSVRSVKQFKAKKKRGGRFGLKRLKEKKRTRAEAEMDNEETSGGKIEMPKHDTEGYSGKGGKINFPKTDPSLPKVKSPSLDVSNNVDISLPKGKVKTGVNIKGEASKGGEFKMPKVDLSLPRMKLPEDKFNMEGADMVEKVDMPPTDISLPKSMASGQIEIEGYSGTGGKIDLPEIDISLPKVTPPKVDISVEGPQIKGRKVHMPDIDISVQKGKVKGGMNLEGDTDNGGGFQMSKADLSLPRMKLPEGKINVEGPGIKVGNVDLPSFDISLPKGKAKGEIDINSPFGKGGKIDVPNVDISLPKVDLNVDGPEIKGRKFHMPDIDISLPKAKVKGGVNLEGEADKGGRIQMPKLDLSLPRMKLPEGKMNVEGPDINIGKVGLPSIDVSLPKGKSKGEIDIEGPSGKGGIMPNVDISLPKVTPPKVDLDVEGPDIKGRKFHMTEVDFSLPKVDLSLPKMKLPQGKMNVEGPDINIGKVGLPSFDISLPKGKAKGEIDIEGLSGKGGMIDVPNVDISLPKVTPPKVDLDVEGPEIKGRKFHMPDIDISLPKAKVKGGVDLEGMGKGEIHIEGQAVKRGKMDLPKFDISLPKVTPPKVDISGPEIKGGQLHMPDIDTSLPKEKVKGDVDLEGVTEKDAGSSNGLSLPKTDIKAPELDYGSVQDDTSDKINTKPGTMVKIPKFGVALPSLTSPEAKVNVKSPKGSSLTTNPEIHYEGPPIPKVTKAVFVLVNSQTESYVHVTSKASAETVGKKIKEPKITEKQSFGKSHSKGTGVISEEENEEEEMDEEVKTGAFRLPKIEFSSPYFINVGEEETFEMGMEPENKGCTEVSQGKKAKSGKISFPGFKKKSVIGDEESENGSLVSSKARLEMLTENQGSESPVPNISLGPVSGKTSNKKDSKSKDDVRNKMDVEEKEETTWFKIPKVTLSPHSTGILQITPEGSPKKSKSSLQYSGEEMSGALYRRMPSTEFSTQEVSSQQTVTTTKEGTFTVGFVTRILLDEKKIWPRHRALNQSLRTITTRMLQHNNNNNYPCLDVAHRELLHGCRRNGTTFSSALGFGAIPLIKGLRAWAVSGGYSRSKRKAAASSQPSDRVHQSRIGTSHMKTHSFHTPGVRQGGLGALVTVATLKDSDGGRQTQTRCLFLKAEGCNYLCAVGTRVDGRKLGKGCQDGVGICDGKPVRKWRKSSKRPKSISVVENKEGIASAKLELLDKCSITQCLKAKSGLTASNNDEDRLNRSEFSAPHEMCEPDPCIPSIKCDSSTEIKEDTTQASCPKLNSCEVFVEQNIPISTNDCTDKTTEICKLESDLTADMNLDHVLKSKELCMPNSEEHSPGSGVVTHNKNAILSTISHSHCNTTDTIKYEMDVIEEDRNLNKSYEFCASKELGLVSEIFSEDTNKTDETLLTISQSHHEETIITPLLTITQVEQEIKKRIDDSSVNHDMENIVHFGELKKDTGHLSELAEEYWGSPTCFSHYKQNIMMEVNMTSEDRKKVNTTNEAFEELANSLSQGSGSFNVANAITSLPNPAPTSNTTAFRSISRQQQEETKGMRLALKPESELLEKQERAQEVDKVADEEPEVVDEEDGDEFGVFMKAGDEQIWNEGFSELKKVPCEKHAGIDIGNSLVSYESPSWMSDWTRDLSIKQSEERWTAFKQEEPNVFLESFPYLKSSCGDSDCIPTLTELQQGSAAENRPGTNGRQSLLDNLQDLDRMIGVKYKVAESLSRKLLLQSLNLRTLNPERAGSRKQNTARFSPNLPTSNQQLAANAKRRLSYDINRNIMS</sequence>
<feature type="region of interest" description="Disordered" evidence="3">
    <location>
        <begin position="852"/>
        <end position="892"/>
    </location>
</feature>
<evidence type="ECO:0000259" key="4">
    <source>
        <dbReference type="PROSITE" id="PS50106"/>
    </source>
</evidence>
<dbReference type="PROSITE" id="PS50106">
    <property type="entry name" value="PDZ"/>
    <property type="match status" value="1"/>
</dbReference>
<evidence type="ECO:0000256" key="3">
    <source>
        <dbReference type="SAM" id="MobiDB-lite"/>
    </source>
</evidence>
<feature type="domain" description="PDZ" evidence="4">
    <location>
        <begin position="114"/>
        <end position="183"/>
    </location>
</feature>
<accession>A0A9D3P602</accession>
<evidence type="ECO:0000256" key="2">
    <source>
        <dbReference type="ARBA" id="ARBA00023242"/>
    </source>
</evidence>
<feature type="compositionally biased region" description="Polar residues" evidence="3">
    <location>
        <begin position="1963"/>
        <end position="1976"/>
    </location>
</feature>
<dbReference type="GO" id="GO:0043484">
    <property type="term" value="P:regulation of RNA splicing"/>
    <property type="evidence" value="ECO:0007669"/>
    <property type="project" value="TreeGrafter"/>
</dbReference>
<protein>
    <recommendedName>
        <fullName evidence="4">PDZ domain-containing protein</fullName>
    </recommendedName>
</protein>
<evidence type="ECO:0000313" key="5">
    <source>
        <dbReference type="EMBL" id="KAG7333107.1"/>
    </source>
</evidence>
<feature type="compositionally biased region" description="Basic and acidic residues" evidence="3">
    <location>
        <begin position="1115"/>
        <end position="1130"/>
    </location>
</feature>
<dbReference type="GO" id="GO:0005737">
    <property type="term" value="C:cytoplasm"/>
    <property type="evidence" value="ECO:0007669"/>
    <property type="project" value="TreeGrafter"/>
</dbReference>
<feature type="compositionally biased region" description="Acidic residues" evidence="3">
    <location>
        <begin position="996"/>
        <end position="1007"/>
    </location>
</feature>
<evidence type="ECO:0000313" key="6">
    <source>
        <dbReference type="Proteomes" id="UP000824219"/>
    </source>
</evidence>
<name>A0A9D3P602_9TELE</name>
<dbReference type="InterPro" id="IPR001478">
    <property type="entry name" value="PDZ"/>
</dbReference>
<gene>
    <name evidence="5" type="ORF">KOW79_003242</name>
</gene>
<feature type="region of interest" description="Disordered" evidence="3">
    <location>
        <begin position="1153"/>
        <end position="1175"/>
    </location>
</feature>
<comment type="subcellular location">
    <subcellularLocation>
        <location evidence="1">Nucleus</location>
    </subcellularLocation>
</comment>
<dbReference type="EMBL" id="JAHKSW010000004">
    <property type="protein sequence ID" value="KAG7333107.1"/>
    <property type="molecule type" value="Genomic_DNA"/>
</dbReference>
<feature type="region of interest" description="Disordered" evidence="3">
    <location>
        <begin position="1742"/>
        <end position="1766"/>
    </location>
</feature>
<organism evidence="5 6">
    <name type="scientific">Hemibagrus wyckioides</name>
    <dbReference type="NCBI Taxonomy" id="337641"/>
    <lineage>
        <taxon>Eukaryota</taxon>
        <taxon>Metazoa</taxon>
        <taxon>Chordata</taxon>
        <taxon>Craniata</taxon>
        <taxon>Vertebrata</taxon>
        <taxon>Euteleostomi</taxon>
        <taxon>Actinopterygii</taxon>
        <taxon>Neopterygii</taxon>
        <taxon>Teleostei</taxon>
        <taxon>Ostariophysi</taxon>
        <taxon>Siluriformes</taxon>
        <taxon>Bagridae</taxon>
        <taxon>Hemibagrus</taxon>
    </lineage>
</organism>
<dbReference type="InterPro" id="IPR052082">
    <property type="entry name" value="Myelin_sheath_structural"/>
</dbReference>
<feature type="compositionally biased region" description="Pro residues" evidence="3">
    <location>
        <begin position="35"/>
        <end position="44"/>
    </location>
</feature>
<feature type="region of interest" description="Disordered" evidence="3">
    <location>
        <begin position="249"/>
        <end position="302"/>
    </location>
</feature>
<feature type="region of interest" description="Disordered" evidence="3">
    <location>
        <begin position="1093"/>
        <end position="1130"/>
    </location>
</feature>